<evidence type="ECO:0000259" key="1">
    <source>
        <dbReference type="Pfam" id="PF13191"/>
    </source>
</evidence>
<protein>
    <recommendedName>
        <fullName evidence="1">Orc1-like AAA ATPase domain-containing protein</fullName>
    </recommendedName>
</protein>
<name>A0A251XN49_CLAMM</name>
<keyword evidence="3" id="KW-1185">Reference proteome</keyword>
<proteinExistence type="predicted"/>
<dbReference type="Proteomes" id="UP000195062">
    <property type="component" value="Unassembled WGS sequence"/>
</dbReference>
<organism evidence="2 3">
    <name type="scientific">Clavibacter michiganensis subsp. michiganensis</name>
    <dbReference type="NCBI Taxonomy" id="33013"/>
    <lineage>
        <taxon>Bacteria</taxon>
        <taxon>Bacillati</taxon>
        <taxon>Actinomycetota</taxon>
        <taxon>Actinomycetes</taxon>
        <taxon>Micrococcales</taxon>
        <taxon>Microbacteriaceae</taxon>
        <taxon>Clavibacter</taxon>
    </lineage>
</organism>
<dbReference type="InterPro" id="IPR027417">
    <property type="entry name" value="P-loop_NTPase"/>
</dbReference>
<sequence>MRDSTDNPFSPGSDTVPEVWAGRTEQLSDWRDVVRPRISRGLPERGRTILGEPGLGKSSLVRRIAQTAARAGDWVTPQLRIPLGADPLKAVATAVLELADTAGLAAARERRIKDAISRVETVAVHGISLTLGGSAAGSGPEPYAALTELVVEVGRAAMRHDHVALIHVDEVQNITDESTLSQLLIALGDANTHEEAVALPGGAKVARSLPIAVYLTGLPDFEDRAGAHKGATFARRFRTTVLAAIDDDDIRAALQDFVVPGWEVPDGRGGTRRIRMEADAASAIVDVCRGEPFLFQLAGERAWYAGAGAVITREHVLSGWRGAEREATAHVERILDRLPDRERAFVEAMAGLPAEDRTLTRIAAEAGHAKATEAGTTARRLDTVRGIIHRGTAYGFRHRAIEAYLTSGWPRIG</sequence>
<dbReference type="SUPFAM" id="SSF52540">
    <property type="entry name" value="P-loop containing nucleoside triphosphate hydrolases"/>
    <property type="match status" value="1"/>
</dbReference>
<evidence type="ECO:0000313" key="3">
    <source>
        <dbReference type="Proteomes" id="UP000195062"/>
    </source>
</evidence>
<comment type="caution">
    <text evidence="2">The sequence shown here is derived from an EMBL/GenBank/DDBJ whole genome shotgun (WGS) entry which is preliminary data.</text>
</comment>
<gene>
    <name evidence="2" type="ORF">CMMCAS07_07900</name>
</gene>
<evidence type="ECO:0000313" key="2">
    <source>
        <dbReference type="EMBL" id="OUE04856.1"/>
    </source>
</evidence>
<accession>A0A251XN49</accession>
<reference evidence="2 3" key="1">
    <citation type="submission" date="2016-08" db="EMBL/GenBank/DDBJ databases">
        <title>Genome sequence of Clavibacter michiganensis subsp. michiganensis strain CASJ007.</title>
        <authorList>
            <person name="Thapa S.P."/>
            <person name="Coaker G."/>
        </authorList>
    </citation>
    <scope>NUCLEOTIDE SEQUENCE [LARGE SCALE GENOMIC DNA]</scope>
    <source>
        <strain evidence="2">CASJ007</strain>
    </source>
</reference>
<dbReference type="Pfam" id="PF13191">
    <property type="entry name" value="AAA_16"/>
    <property type="match status" value="1"/>
</dbReference>
<dbReference type="AlphaFoldDB" id="A0A251XN49"/>
<dbReference type="InterPro" id="IPR041664">
    <property type="entry name" value="AAA_16"/>
</dbReference>
<feature type="domain" description="Orc1-like AAA ATPase" evidence="1">
    <location>
        <begin position="20"/>
        <end position="179"/>
    </location>
</feature>
<dbReference type="EMBL" id="MDHH01000001">
    <property type="protein sequence ID" value="OUE04856.1"/>
    <property type="molecule type" value="Genomic_DNA"/>
</dbReference>